<evidence type="ECO:0000313" key="2">
    <source>
        <dbReference type="EMBL" id="TNN71975.1"/>
    </source>
</evidence>
<dbReference type="Proteomes" id="UP000314294">
    <property type="component" value="Unassembled WGS sequence"/>
</dbReference>
<protein>
    <submittedName>
        <fullName evidence="2">Uncharacterized protein</fullName>
    </submittedName>
</protein>
<feature type="compositionally biased region" description="Low complexity" evidence="1">
    <location>
        <begin position="77"/>
        <end position="93"/>
    </location>
</feature>
<accession>A0A4Z2I3B9</accession>
<feature type="compositionally biased region" description="Low complexity" evidence="1">
    <location>
        <begin position="101"/>
        <end position="120"/>
    </location>
</feature>
<feature type="compositionally biased region" description="Polar residues" evidence="1">
    <location>
        <begin position="121"/>
        <end position="131"/>
    </location>
</feature>
<evidence type="ECO:0000256" key="1">
    <source>
        <dbReference type="SAM" id="MobiDB-lite"/>
    </source>
</evidence>
<proteinExistence type="predicted"/>
<reference evidence="2 3" key="1">
    <citation type="submission" date="2019-03" db="EMBL/GenBank/DDBJ databases">
        <title>First draft genome of Liparis tanakae, snailfish: a comprehensive survey of snailfish specific genes.</title>
        <authorList>
            <person name="Kim W."/>
            <person name="Song I."/>
            <person name="Jeong J.-H."/>
            <person name="Kim D."/>
            <person name="Kim S."/>
            <person name="Ryu S."/>
            <person name="Song J.Y."/>
            <person name="Lee S.K."/>
        </authorList>
    </citation>
    <scope>NUCLEOTIDE SEQUENCE [LARGE SCALE GENOMIC DNA]</scope>
    <source>
        <tissue evidence="2">Muscle</tissue>
    </source>
</reference>
<sequence length="131" mass="14478">MEREREREFGKWMNRCVRESDSSSAGVVQLKLKERKEGGMWERRGGREGGESLASLCIFSRRRRGVPYFRKNKSAPSVTTTSTSRRRGITTATGPAPPCDSSTSMMITSSSRPFLGSSPSQPIQSLSTDLG</sequence>
<dbReference type="AlphaFoldDB" id="A0A4Z2I3B9"/>
<keyword evidence="3" id="KW-1185">Reference proteome</keyword>
<evidence type="ECO:0000313" key="3">
    <source>
        <dbReference type="Proteomes" id="UP000314294"/>
    </source>
</evidence>
<comment type="caution">
    <text evidence="2">The sequence shown here is derived from an EMBL/GenBank/DDBJ whole genome shotgun (WGS) entry which is preliminary data.</text>
</comment>
<name>A0A4Z2I3B9_9TELE</name>
<organism evidence="2 3">
    <name type="scientific">Liparis tanakae</name>
    <name type="common">Tanaka's snailfish</name>
    <dbReference type="NCBI Taxonomy" id="230148"/>
    <lineage>
        <taxon>Eukaryota</taxon>
        <taxon>Metazoa</taxon>
        <taxon>Chordata</taxon>
        <taxon>Craniata</taxon>
        <taxon>Vertebrata</taxon>
        <taxon>Euteleostomi</taxon>
        <taxon>Actinopterygii</taxon>
        <taxon>Neopterygii</taxon>
        <taxon>Teleostei</taxon>
        <taxon>Neoteleostei</taxon>
        <taxon>Acanthomorphata</taxon>
        <taxon>Eupercaria</taxon>
        <taxon>Perciformes</taxon>
        <taxon>Cottioidei</taxon>
        <taxon>Cottales</taxon>
        <taxon>Liparidae</taxon>
        <taxon>Liparis</taxon>
    </lineage>
</organism>
<gene>
    <name evidence="2" type="ORF">EYF80_017763</name>
</gene>
<dbReference type="EMBL" id="SRLO01000143">
    <property type="protein sequence ID" value="TNN71975.1"/>
    <property type="molecule type" value="Genomic_DNA"/>
</dbReference>
<feature type="region of interest" description="Disordered" evidence="1">
    <location>
        <begin position="70"/>
        <end position="131"/>
    </location>
</feature>